<protein>
    <submittedName>
        <fullName evidence="1">Uncharacterized protein</fullName>
    </submittedName>
</protein>
<proteinExistence type="predicted"/>
<reference evidence="1" key="1">
    <citation type="submission" date="2020-07" db="EMBL/GenBank/DDBJ databases">
        <title>Dissolved microcystin release linked to lysis of a Microcystis spp. bloom in Lake Erie (USA) attributed to a novel cyanophage.</title>
        <authorList>
            <person name="McKindles K.M."/>
            <person name="Manes M.A."/>
            <person name="DeMarco J.R."/>
            <person name="McClure A."/>
            <person name="McKay R.M."/>
            <person name="Davis T.W."/>
            <person name="Bullerjahn G.S."/>
        </authorList>
    </citation>
    <scope>NUCLEOTIDE SEQUENCE</scope>
</reference>
<dbReference type="InterPro" id="IPR052354">
    <property type="entry name" value="Cell_Wall_Dynamics_Protein"/>
</dbReference>
<dbReference type="InterPro" id="IPR023346">
    <property type="entry name" value="Lysozyme-like_dom_sf"/>
</dbReference>
<dbReference type="PANTHER" id="PTHR34408">
    <property type="entry name" value="FAMILY PROTEIN, PUTATIVE-RELATED"/>
    <property type="match status" value="1"/>
</dbReference>
<organism evidence="1">
    <name type="scientific">Bacteriophage sp</name>
    <dbReference type="NCBI Taxonomy" id="38018"/>
    <lineage>
        <taxon>Viruses</taxon>
    </lineage>
</organism>
<dbReference type="PANTHER" id="PTHR34408:SF1">
    <property type="entry name" value="GLYCOSYL HYDROLASE FAMILY 19 DOMAIN-CONTAINING PROTEIN HI_1415"/>
    <property type="match status" value="1"/>
</dbReference>
<evidence type="ECO:0000313" key="1">
    <source>
        <dbReference type="EMBL" id="QNL31631.1"/>
    </source>
</evidence>
<dbReference type="SUPFAM" id="SSF53955">
    <property type="entry name" value="Lysozyme-like"/>
    <property type="match status" value="1"/>
</dbReference>
<dbReference type="Gene3D" id="1.10.530.10">
    <property type="match status" value="1"/>
</dbReference>
<sequence>MKSLTANRNTILKSHLNDSSSESLPQDFRAIPVKAGQRVIYNQIIRREKNHYLMEIKPSIEGRFNWYAFVSHFDDPNPIVVRKDQVEGVFDRLNDKITDFQFKKLDECLKRFDIITLPRVRHFLSQIAHESAGLRFMVEIHDGSNYEGRRDLGNTRPGDGRKFRGVDALQMTGRANYQSFANYIGDQRVMEGWRYVSERYLFLPSGFWWQNNKMNELCDRGATVEQVTRRVNGGTNGLAERKRYYERALRFI</sequence>
<name>A0A7G9A4F8_9VIRU</name>
<accession>A0A7G9A4F8</accession>
<dbReference type="EMBL" id="MT840186">
    <property type="protein sequence ID" value="QNL31631.1"/>
    <property type="molecule type" value="Genomic_DNA"/>
</dbReference>